<protein>
    <submittedName>
        <fullName evidence="2">Uncharacterized protein</fullName>
    </submittedName>
</protein>
<dbReference type="EMBL" id="MU853299">
    <property type="protein sequence ID" value="KAK4117971.1"/>
    <property type="molecule type" value="Genomic_DNA"/>
</dbReference>
<reference evidence="2" key="2">
    <citation type="submission" date="2023-05" db="EMBL/GenBank/DDBJ databases">
        <authorList>
            <consortium name="Lawrence Berkeley National Laboratory"/>
            <person name="Steindorff A."/>
            <person name="Hensen N."/>
            <person name="Bonometti L."/>
            <person name="Westerberg I."/>
            <person name="Brannstrom I.O."/>
            <person name="Guillou S."/>
            <person name="Cros-Aarteil S."/>
            <person name="Calhoun S."/>
            <person name="Haridas S."/>
            <person name="Kuo A."/>
            <person name="Mondo S."/>
            <person name="Pangilinan J."/>
            <person name="Riley R."/>
            <person name="Labutti K."/>
            <person name="Andreopoulos B."/>
            <person name="Lipzen A."/>
            <person name="Chen C."/>
            <person name="Yanf M."/>
            <person name="Daum C."/>
            <person name="Ng V."/>
            <person name="Clum A."/>
            <person name="Ohm R."/>
            <person name="Martin F."/>
            <person name="Silar P."/>
            <person name="Natvig D."/>
            <person name="Lalanne C."/>
            <person name="Gautier V."/>
            <person name="Ament-Velasquez S.L."/>
            <person name="Kruys A."/>
            <person name="Hutchinson M.I."/>
            <person name="Powell A.J."/>
            <person name="Barry K."/>
            <person name="Miller A.N."/>
            <person name="Grigoriev I.V."/>
            <person name="Debuchy R."/>
            <person name="Gladieux P."/>
            <person name="Thoren M.H."/>
            <person name="Johannesson H."/>
        </authorList>
    </citation>
    <scope>NUCLEOTIDE SEQUENCE</scope>
    <source>
        <strain evidence="2">CBS 731.68</strain>
    </source>
</reference>
<dbReference type="GeneID" id="87834283"/>
<evidence type="ECO:0000256" key="1">
    <source>
        <dbReference type="SAM" id="MobiDB-lite"/>
    </source>
</evidence>
<feature type="compositionally biased region" description="Pro residues" evidence="1">
    <location>
        <begin position="155"/>
        <end position="165"/>
    </location>
</feature>
<evidence type="ECO:0000313" key="2">
    <source>
        <dbReference type="EMBL" id="KAK4117971.1"/>
    </source>
</evidence>
<sequence length="165" mass="18217">MAKSLRFDQSTMLENSPTRYPSFSCPSFVGCRLCKSQHPRRWSSRTETAKARTIRQESRNSIAKQVECVAPPLQKHREEIDIALEVVRGRIAKKEVDGRRPGGSGELRGVGLVDQQLSEEQAQDEIGGLALVPHGLPRRGRVQETAQSSRASQPCEPPCPASLVS</sequence>
<organism evidence="2 3">
    <name type="scientific">Parathielavia appendiculata</name>
    <dbReference type="NCBI Taxonomy" id="2587402"/>
    <lineage>
        <taxon>Eukaryota</taxon>
        <taxon>Fungi</taxon>
        <taxon>Dikarya</taxon>
        <taxon>Ascomycota</taxon>
        <taxon>Pezizomycotina</taxon>
        <taxon>Sordariomycetes</taxon>
        <taxon>Sordariomycetidae</taxon>
        <taxon>Sordariales</taxon>
        <taxon>Chaetomiaceae</taxon>
        <taxon>Parathielavia</taxon>
    </lineage>
</organism>
<comment type="caution">
    <text evidence="2">The sequence shown here is derived from an EMBL/GenBank/DDBJ whole genome shotgun (WGS) entry which is preliminary data.</text>
</comment>
<dbReference type="RefSeq" id="XP_062641744.1">
    <property type="nucleotide sequence ID" value="XM_062797504.1"/>
</dbReference>
<gene>
    <name evidence="2" type="ORF">N657DRAFT_719250</name>
</gene>
<accession>A0AAN6TPJ6</accession>
<dbReference type="Proteomes" id="UP001302602">
    <property type="component" value="Unassembled WGS sequence"/>
</dbReference>
<feature type="region of interest" description="Disordered" evidence="1">
    <location>
        <begin position="129"/>
        <end position="165"/>
    </location>
</feature>
<evidence type="ECO:0000313" key="3">
    <source>
        <dbReference type="Proteomes" id="UP001302602"/>
    </source>
</evidence>
<dbReference type="PROSITE" id="PS51257">
    <property type="entry name" value="PROKAR_LIPOPROTEIN"/>
    <property type="match status" value="1"/>
</dbReference>
<dbReference type="AlphaFoldDB" id="A0AAN6TPJ6"/>
<name>A0AAN6TPJ6_9PEZI</name>
<reference evidence="2" key="1">
    <citation type="journal article" date="2023" name="Mol. Phylogenet. Evol.">
        <title>Genome-scale phylogeny and comparative genomics of the fungal order Sordariales.</title>
        <authorList>
            <person name="Hensen N."/>
            <person name="Bonometti L."/>
            <person name="Westerberg I."/>
            <person name="Brannstrom I.O."/>
            <person name="Guillou S."/>
            <person name="Cros-Aarteil S."/>
            <person name="Calhoun S."/>
            <person name="Haridas S."/>
            <person name="Kuo A."/>
            <person name="Mondo S."/>
            <person name="Pangilinan J."/>
            <person name="Riley R."/>
            <person name="LaButti K."/>
            <person name="Andreopoulos B."/>
            <person name="Lipzen A."/>
            <person name="Chen C."/>
            <person name="Yan M."/>
            <person name="Daum C."/>
            <person name="Ng V."/>
            <person name="Clum A."/>
            <person name="Steindorff A."/>
            <person name="Ohm R.A."/>
            <person name="Martin F."/>
            <person name="Silar P."/>
            <person name="Natvig D.O."/>
            <person name="Lalanne C."/>
            <person name="Gautier V."/>
            <person name="Ament-Velasquez S.L."/>
            <person name="Kruys A."/>
            <person name="Hutchinson M.I."/>
            <person name="Powell A.J."/>
            <person name="Barry K."/>
            <person name="Miller A.N."/>
            <person name="Grigoriev I.V."/>
            <person name="Debuchy R."/>
            <person name="Gladieux P."/>
            <person name="Hiltunen Thoren M."/>
            <person name="Johannesson H."/>
        </authorList>
    </citation>
    <scope>NUCLEOTIDE SEQUENCE</scope>
    <source>
        <strain evidence="2">CBS 731.68</strain>
    </source>
</reference>
<keyword evidence="3" id="KW-1185">Reference proteome</keyword>
<proteinExistence type="predicted"/>